<feature type="transmembrane region" description="Helical" evidence="6">
    <location>
        <begin position="277"/>
        <end position="294"/>
    </location>
</feature>
<feature type="transmembrane region" description="Helical" evidence="6">
    <location>
        <begin position="354"/>
        <end position="386"/>
    </location>
</feature>
<sequence length="461" mass="49704">MFGFGRLAPFEPLTPLGMNLIGIFLGVLYGWIFIDIIWPSIAGLLAMTLIGGMNPGLLLNKSFGDPIVVMMFFIFVFCATINHYGLSKFISLWFITRKAVAGRPWLFTYTFLGSIMILGGLTSASPAAVIGWSILYGICDVCGYKRGEGYPTMMVFGVVYAAQVGMALIPFKQAALTVIGAYEKMSGVGMNYASYMLIALVACALCSLLFIVIGKYVFRPDVSKLRNLDATALDTEGSLSLNRVQKTVLGFLFALVALLLLPNFLPASLFLTRFLKAIGNTGICMFLVGVMCFIKVDGKPLLRFKAMVDDGVAWGIIFILAMVQPLSGAMADPQSGVTDFLMKLLSPFFGSDSALLFAVFMGLFATILTQFINNGAVGVALMPIIYSYCSNTGAAPEIAVMLVVLGVHLAFLTPAASSSAALLHGNEWSDVRSIWKTSPLVILASWAIMTLVTVVMGSFLF</sequence>
<evidence type="ECO:0000256" key="1">
    <source>
        <dbReference type="ARBA" id="ARBA00004141"/>
    </source>
</evidence>
<organism evidence="8 9">
    <name type="scientific">Candidatus Mailhella merdigallinarum</name>
    <dbReference type="NCBI Taxonomy" id="2838658"/>
    <lineage>
        <taxon>Bacteria</taxon>
        <taxon>Pseudomonadati</taxon>
        <taxon>Thermodesulfobacteriota</taxon>
        <taxon>Desulfovibrionia</taxon>
        <taxon>Desulfovibrionales</taxon>
        <taxon>Desulfovibrionaceae</taxon>
        <taxon>Mailhella</taxon>
    </lineage>
</organism>
<feature type="domain" description="Citrate transporter-like" evidence="7">
    <location>
        <begin position="31"/>
        <end position="403"/>
    </location>
</feature>
<feature type="transmembrane region" description="Helical" evidence="6">
    <location>
        <begin position="440"/>
        <end position="460"/>
    </location>
</feature>
<feature type="transmembrane region" description="Helical" evidence="6">
    <location>
        <begin position="398"/>
        <end position="420"/>
    </location>
</feature>
<protein>
    <submittedName>
        <fullName evidence="8">SLC13 family permease</fullName>
    </submittedName>
</protein>
<dbReference type="GO" id="GO:0005886">
    <property type="term" value="C:plasma membrane"/>
    <property type="evidence" value="ECO:0007669"/>
    <property type="project" value="TreeGrafter"/>
</dbReference>
<feature type="transmembrane region" description="Helical" evidence="6">
    <location>
        <begin position="67"/>
        <end position="86"/>
    </location>
</feature>
<evidence type="ECO:0000256" key="6">
    <source>
        <dbReference type="SAM" id="Phobius"/>
    </source>
</evidence>
<feature type="transmembrane region" description="Helical" evidence="6">
    <location>
        <begin position="106"/>
        <end position="138"/>
    </location>
</feature>
<evidence type="ECO:0000256" key="4">
    <source>
        <dbReference type="ARBA" id="ARBA00022989"/>
    </source>
</evidence>
<dbReference type="PANTHER" id="PTHR10283:SF125">
    <property type="entry name" value="MG(2+)_CITRATE COMPLEX SECONDARY TRANSPORTER"/>
    <property type="match status" value="1"/>
</dbReference>
<feature type="transmembrane region" description="Helical" evidence="6">
    <location>
        <begin position="306"/>
        <end position="326"/>
    </location>
</feature>
<feature type="transmembrane region" description="Helical" evidence="6">
    <location>
        <begin position="20"/>
        <end position="46"/>
    </location>
</feature>
<proteinExistence type="predicted"/>
<dbReference type="PANTHER" id="PTHR10283">
    <property type="entry name" value="SOLUTE CARRIER FAMILY 13 MEMBER"/>
    <property type="match status" value="1"/>
</dbReference>
<evidence type="ECO:0000313" key="8">
    <source>
        <dbReference type="EMBL" id="HJA09303.1"/>
    </source>
</evidence>
<name>A0A9D2KN73_9BACT</name>
<keyword evidence="3 6" id="KW-0812">Transmembrane</keyword>
<dbReference type="AlphaFoldDB" id="A0A9D2KN73"/>
<evidence type="ECO:0000256" key="3">
    <source>
        <dbReference type="ARBA" id="ARBA00022692"/>
    </source>
</evidence>
<feature type="transmembrane region" description="Helical" evidence="6">
    <location>
        <begin position="248"/>
        <end position="271"/>
    </location>
</feature>
<dbReference type="EMBL" id="DXAN01000028">
    <property type="protein sequence ID" value="HJA09303.1"/>
    <property type="molecule type" value="Genomic_DNA"/>
</dbReference>
<accession>A0A9D2KN73</accession>
<evidence type="ECO:0000256" key="2">
    <source>
        <dbReference type="ARBA" id="ARBA00022448"/>
    </source>
</evidence>
<dbReference type="Pfam" id="PF03600">
    <property type="entry name" value="CitMHS"/>
    <property type="match status" value="1"/>
</dbReference>
<comment type="caution">
    <text evidence="8">The sequence shown here is derived from an EMBL/GenBank/DDBJ whole genome shotgun (WGS) entry which is preliminary data.</text>
</comment>
<dbReference type="GO" id="GO:0022857">
    <property type="term" value="F:transmembrane transporter activity"/>
    <property type="evidence" value="ECO:0007669"/>
    <property type="project" value="TreeGrafter"/>
</dbReference>
<keyword evidence="5 6" id="KW-0472">Membrane</keyword>
<reference evidence="8" key="1">
    <citation type="journal article" date="2021" name="PeerJ">
        <title>Extensive microbial diversity within the chicken gut microbiome revealed by metagenomics and culture.</title>
        <authorList>
            <person name="Gilroy R."/>
            <person name="Ravi A."/>
            <person name="Getino M."/>
            <person name="Pursley I."/>
            <person name="Horton D.L."/>
            <person name="Alikhan N.F."/>
            <person name="Baker D."/>
            <person name="Gharbi K."/>
            <person name="Hall N."/>
            <person name="Watson M."/>
            <person name="Adriaenssens E.M."/>
            <person name="Foster-Nyarko E."/>
            <person name="Jarju S."/>
            <person name="Secka A."/>
            <person name="Antonio M."/>
            <person name="Oren A."/>
            <person name="Chaudhuri R.R."/>
            <person name="La Ragione R."/>
            <person name="Hildebrand F."/>
            <person name="Pallen M.J."/>
        </authorList>
    </citation>
    <scope>NUCLEOTIDE SEQUENCE</scope>
    <source>
        <strain evidence="8">CHK186-16707</strain>
    </source>
</reference>
<feature type="transmembrane region" description="Helical" evidence="6">
    <location>
        <begin position="150"/>
        <end position="172"/>
    </location>
</feature>
<feature type="transmembrane region" description="Helical" evidence="6">
    <location>
        <begin position="192"/>
        <end position="218"/>
    </location>
</feature>
<evidence type="ECO:0000256" key="5">
    <source>
        <dbReference type="ARBA" id="ARBA00023136"/>
    </source>
</evidence>
<evidence type="ECO:0000313" key="9">
    <source>
        <dbReference type="Proteomes" id="UP000824225"/>
    </source>
</evidence>
<evidence type="ECO:0000259" key="7">
    <source>
        <dbReference type="Pfam" id="PF03600"/>
    </source>
</evidence>
<reference evidence="8" key="2">
    <citation type="submission" date="2021-04" db="EMBL/GenBank/DDBJ databases">
        <authorList>
            <person name="Gilroy R."/>
        </authorList>
    </citation>
    <scope>NUCLEOTIDE SEQUENCE</scope>
    <source>
        <strain evidence="8">CHK186-16707</strain>
    </source>
</reference>
<gene>
    <name evidence="8" type="ORF">H9962_08970</name>
</gene>
<dbReference type="Proteomes" id="UP000824225">
    <property type="component" value="Unassembled WGS sequence"/>
</dbReference>
<keyword evidence="2" id="KW-0813">Transport</keyword>
<keyword evidence="4 6" id="KW-1133">Transmembrane helix</keyword>
<dbReference type="InterPro" id="IPR004680">
    <property type="entry name" value="Cit_transptr-like_dom"/>
</dbReference>
<comment type="subcellular location">
    <subcellularLocation>
        <location evidence="1">Membrane</location>
        <topology evidence="1">Multi-pass membrane protein</topology>
    </subcellularLocation>
</comment>